<keyword evidence="13" id="KW-1185">Reference proteome</keyword>
<organism evidence="12 13">
    <name type="scientific">Paenibacillus septentrionalis</name>
    <dbReference type="NCBI Taxonomy" id="429342"/>
    <lineage>
        <taxon>Bacteria</taxon>
        <taxon>Bacillati</taxon>
        <taxon>Bacillota</taxon>
        <taxon>Bacilli</taxon>
        <taxon>Bacillales</taxon>
        <taxon>Paenibacillaceae</taxon>
        <taxon>Paenibacillus</taxon>
    </lineage>
</organism>
<evidence type="ECO:0000256" key="4">
    <source>
        <dbReference type="ARBA" id="ARBA00022448"/>
    </source>
</evidence>
<gene>
    <name evidence="12" type="primary">fliJ</name>
    <name evidence="12" type="ORF">ACFP56_00915</name>
</gene>
<keyword evidence="9" id="KW-0472">Membrane</keyword>
<evidence type="ECO:0000256" key="1">
    <source>
        <dbReference type="ARBA" id="ARBA00004413"/>
    </source>
</evidence>
<dbReference type="Pfam" id="PF02050">
    <property type="entry name" value="FliJ"/>
    <property type="match status" value="1"/>
</dbReference>
<dbReference type="EMBL" id="JBHSTE010000001">
    <property type="protein sequence ID" value="MFC6331167.1"/>
    <property type="molecule type" value="Genomic_DNA"/>
</dbReference>
<evidence type="ECO:0000256" key="6">
    <source>
        <dbReference type="ARBA" id="ARBA00022500"/>
    </source>
</evidence>
<comment type="similarity">
    <text evidence="2">Belongs to the FliJ family.</text>
</comment>
<evidence type="ECO:0000256" key="11">
    <source>
        <dbReference type="SAM" id="Coils"/>
    </source>
</evidence>
<keyword evidence="11" id="KW-0175">Coiled coil</keyword>
<accession>A0ABW1UXK5</accession>
<dbReference type="NCBIfam" id="TIGR02473">
    <property type="entry name" value="flagell_FliJ"/>
    <property type="match status" value="1"/>
</dbReference>
<dbReference type="InterPro" id="IPR012823">
    <property type="entry name" value="Flagell_FliJ"/>
</dbReference>
<keyword evidence="6" id="KW-0145">Chemotaxis</keyword>
<dbReference type="RefSeq" id="WP_379230115.1">
    <property type="nucleotide sequence ID" value="NZ_JBHSTE010000001.1"/>
</dbReference>
<evidence type="ECO:0000313" key="12">
    <source>
        <dbReference type="EMBL" id="MFC6331167.1"/>
    </source>
</evidence>
<dbReference type="Proteomes" id="UP001596233">
    <property type="component" value="Unassembled WGS sequence"/>
</dbReference>
<protein>
    <recommendedName>
        <fullName evidence="3">Flagellar FliJ protein</fullName>
    </recommendedName>
</protein>
<keyword evidence="12" id="KW-0966">Cell projection</keyword>
<evidence type="ECO:0000313" key="13">
    <source>
        <dbReference type="Proteomes" id="UP001596233"/>
    </source>
</evidence>
<evidence type="ECO:0000256" key="8">
    <source>
        <dbReference type="ARBA" id="ARBA00022927"/>
    </source>
</evidence>
<keyword evidence="7" id="KW-1005">Bacterial flagellum biogenesis</keyword>
<proteinExistence type="inferred from homology"/>
<keyword evidence="12" id="KW-0969">Cilium</keyword>
<evidence type="ECO:0000256" key="7">
    <source>
        <dbReference type="ARBA" id="ARBA00022795"/>
    </source>
</evidence>
<feature type="coiled-coil region" evidence="11">
    <location>
        <begin position="26"/>
        <end position="60"/>
    </location>
</feature>
<evidence type="ECO:0000256" key="3">
    <source>
        <dbReference type="ARBA" id="ARBA00020392"/>
    </source>
</evidence>
<sequence length="148" mass="17571">MAAFKYTFQKIVDLKESEKTHAEWLLSDAVGELNREKEQLIELKRQQEEWQDKLEQSVLEATPLSEVVVINQYIEYFAQMIKSKLRDIQKAEHKVALRRDELASKMKEEKVWHKAKEHAFTKFQTSMLLKEQNELDEMATIRFMSPTP</sequence>
<keyword evidence="5" id="KW-1003">Cell membrane</keyword>
<evidence type="ECO:0000256" key="5">
    <source>
        <dbReference type="ARBA" id="ARBA00022475"/>
    </source>
</evidence>
<reference evidence="13" key="1">
    <citation type="journal article" date="2019" name="Int. J. Syst. Evol. Microbiol.">
        <title>The Global Catalogue of Microorganisms (GCM) 10K type strain sequencing project: providing services to taxonomists for standard genome sequencing and annotation.</title>
        <authorList>
            <consortium name="The Broad Institute Genomics Platform"/>
            <consortium name="The Broad Institute Genome Sequencing Center for Infectious Disease"/>
            <person name="Wu L."/>
            <person name="Ma J."/>
        </authorList>
    </citation>
    <scope>NUCLEOTIDE SEQUENCE [LARGE SCALE GENOMIC DNA]</scope>
    <source>
        <strain evidence="13">PCU 280</strain>
    </source>
</reference>
<keyword evidence="10" id="KW-1006">Bacterial flagellum protein export</keyword>
<evidence type="ECO:0000256" key="2">
    <source>
        <dbReference type="ARBA" id="ARBA00010004"/>
    </source>
</evidence>
<evidence type="ECO:0000256" key="9">
    <source>
        <dbReference type="ARBA" id="ARBA00023136"/>
    </source>
</evidence>
<comment type="caution">
    <text evidence="12">The sequence shown here is derived from an EMBL/GenBank/DDBJ whole genome shotgun (WGS) entry which is preliminary data.</text>
</comment>
<keyword evidence="12" id="KW-0282">Flagellum</keyword>
<comment type="subcellular location">
    <subcellularLocation>
        <location evidence="1">Cell membrane</location>
        <topology evidence="1">Peripheral membrane protein</topology>
        <orientation evidence="1">Cytoplasmic side</orientation>
    </subcellularLocation>
</comment>
<keyword evidence="4" id="KW-0813">Transport</keyword>
<keyword evidence="8" id="KW-0653">Protein transport</keyword>
<name>A0ABW1UXK5_9BACL</name>
<dbReference type="Gene3D" id="1.10.287.1700">
    <property type="match status" value="1"/>
</dbReference>
<evidence type="ECO:0000256" key="10">
    <source>
        <dbReference type="ARBA" id="ARBA00023225"/>
    </source>
</evidence>
<dbReference type="InterPro" id="IPR053716">
    <property type="entry name" value="Flag_assembly_chemotaxis_eff"/>
</dbReference>